<evidence type="ECO:0000256" key="5">
    <source>
        <dbReference type="ARBA" id="ARBA00022989"/>
    </source>
</evidence>
<dbReference type="Gene3D" id="1.10.4160.10">
    <property type="entry name" value="Hydantoin permease"/>
    <property type="match status" value="1"/>
</dbReference>
<feature type="transmembrane region" description="Helical" evidence="8">
    <location>
        <begin position="332"/>
        <end position="350"/>
    </location>
</feature>
<name>A0AA40F4P8_9PEZI</name>
<evidence type="ECO:0000256" key="3">
    <source>
        <dbReference type="ARBA" id="ARBA00022448"/>
    </source>
</evidence>
<keyword evidence="3 7" id="KW-0813">Transport</keyword>
<dbReference type="GO" id="GO:0005886">
    <property type="term" value="C:plasma membrane"/>
    <property type="evidence" value="ECO:0007669"/>
    <property type="project" value="TreeGrafter"/>
</dbReference>
<dbReference type="GO" id="GO:0022857">
    <property type="term" value="F:transmembrane transporter activity"/>
    <property type="evidence" value="ECO:0007669"/>
    <property type="project" value="InterPro"/>
</dbReference>
<evidence type="ECO:0000256" key="6">
    <source>
        <dbReference type="ARBA" id="ARBA00023136"/>
    </source>
</evidence>
<dbReference type="InterPro" id="IPR026030">
    <property type="entry name" value="Pur-cyt_permease_Fcy2/21/22"/>
</dbReference>
<keyword evidence="4 8" id="KW-0812">Transmembrane</keyword>
<feature type="transmembrane region" description="Helical" evidence="8">
    <location>
        <begin position="442"/>
        <end position="463"/>
    </location>
</feature>
<evidence type="ECO:0000313" key="10">
    <source>
        <dbReference type="Proteomes" id="UP001172155"/>
    </source>
</evidence>
<evidence type="ECO:0000256" key="4">
    <source>
        <dbReference type="ARBA" id="ARBA00022692"/>
    </source>
</evidence>
<dbReference type="Proteomes" id="UP001172155">
    <property type="component" value="Unassembled WGS sequence"/>
</dbReference>
<dbReference type="PANTHER" id="PTHR31806:SF5">
    <property type="entry name" value="PURINE-CYTOSINE PERMEASE FCY21"/>
    <property type="match status" value="1"/>
</dbReference>
<feature type="transmembrane region" description="Helical" evidence="8">
    <location>
        <begin position="475"/>
        <end position="494"/>
    </location>
</feature>
<feature type="transmembrane region" description="Helical" evidence="8">
    <location>
        <begin position="207"/>
        <end position="225"/>
    </location>
</feature>
<sequence length="502" mass="54278">MPNAKPTKNSSFIRTWITRLTARDGEVYELRPEDNPRWYQKLLDAGVEENGIKPVPLEYRTNTHYSNLFTVFFTCLLNLLPIPTGLLATLSFGMSLRDASLVILFFAMLTCIPPAFMGIAGAKTGLRQLVQARYSFGKYLVTIPLLLNAATVTGFCLLSAIVGGQTLAALNPENVSVTVGIVVTCLVSFAVSLLGFRAVHMYERWSWIPNLISLVIAVGCGGHHLRNQVDAPPATAPQVLSYGCLIAGYFITFGGTSSDYSIYHDPRKVTKTKMFLLIYSGLLLPSVPLLILGAAIGGALPNTPSWSAAYALTGIGGVMRAMLSPAGGFGDFVLVLLALSVIGNIAMSTYSVSLNLQMLLPAFTRVPRPVFILATLAVMVPVAVQAAREWEESLINFLGLIGYWAGCFCAVVVVETVAFRRMDYATYEHAIWNVGRELPPGVAALGACLCSMALVVPGMAAPWYTGPIARRTGDVGFEMAFAVTAVCYLGLRWVEVRVRGRL</sequence>
<keyword evidence="6 7" id="KW-0472">Membrane</keyword>
<feature type="transmembrane region" description="Helical" evidence="8">
    <location>
        <begin position="370"/>
        <end position="387"/>
    </location>
</feature>
<gene>
    <name evidence="9" type="ORF">B0T18DRAFT_317603</name>
</gene>
<organism evidence="9 10">
    <name type="scientific">Schizothecium vesticola</name>
    <dbReference type="NCBI Taxonomy" id="314040"/>
    <lineage>
        <taxon>Eukaryota</taxon>
        <taxon>Fungi</taxon>
        <taxon>Dikarya</taxon>
        <taxon>Ascomycota</taxon>
        <taxon>Pezizomycotina</taxon>
        <taxon>Sordariomycetes</taxon>
        <taxon>Sordariomycetidae</taxon>
        <taxon>Sordariales</taxon>
        <taxon>Schizotheciaceae</taxon>
        <taxon>Schizothecium</taxon>
    </lineage>
</organism>
<keyword evidence="5 8" id="KW-1133">Transmembrane helix</keyword>
<feature type="transmembrane region" description="Helical" evidence="8">
    <location>
        <begin position="275"/>
        <end position="300"/>
    </location>
</feature>
<dbReference type="AlphaFoldDB" id="A0AA40F4P8"/>
<feature type="transmembrane region" description="Helical" evidence="8">
    <location>
        <begin position="68"/>
        <end position="93"/>
    </location>
</feature>
<dbReference type="PIRSF" id="PIRSF002744">
    <property type="entry name" value="Pur-cyt_permease"/>
    <property type="match status" value="1"/>
</dbReference>
<dbReference type="PANTHER" id="PTHR31806">
    <property type="entry name" value="PURINE-CYTOSINE PERMEASE FCY2-RELATED"/>
    <property type="match status" value="1"/>
</dbReference>
<dbReference type="Pfam" id="PF02133">
    <property type="entry name" value="Transp_cyt_pur"/>
    <property type="match status" value="1"/>
</dbReference>
<keyword evidence="10" id="KW-1185">Reference proteome</keyword>
<evidence type="ECO:0000256" key="1">
    <source>
        <dbReference type="ARBA" id="ARBA00004141"/>
    </source>
</evidence>
<evidence type="ECO:0000256" key="8">
    <source>
        <dbReference type="SAM" id="Phobius"/>
    </source>
</evidence>
<evidence type="ECO:0000256" key="2">
    <source>
        <dbReference type="ARBA" id="ARBA00008974"/>
    </source>
</evidence>
<comment type="caution">
    <text evidence="9">The sequence shown here is derived from an EMBL/GenBank/DDBJ whole genome shotgun (WGS) entry which is preliminary data.</text>
</comment>
<feature type="transmembrane region" description="Helical" evidence="8">
    <location>
        <begin position="175"/>
        <end position="195"/>
    </location>
</feature>
<dbReference type="EMBL" id="JAUKUD010000002">
    <property type="protein sequence ID" value="KAK0751174.1"/>
    <property type="molecule type" value="Genomic_DNA"/>
</dbReference>
<protein>
    <submittedName>
        <fullName evidence="9">Permease for cytosine/purines, uracil, thiamine, allantoin-domain-containing protein</fullName>
    </submittedName>
</protein>
<evidence type="ECO:0000313" key="9">
    <source>
        <dbReference type="EMBL" id="KAK0751174.1"/>
    </source>
</evidence>
<feature type="transmembrane region" description="Helical" evidence="8">
    <location>
        <begin position="99"/>
        <end position="119"/>
    </location>
</feature>
<feature type="transmembrane region" description="Helical" evidence="8">
    <location>
        <begin position="240"/>
        <end position="263"/>
    </location>
</feature>
<feature type="transmembrane region" description="Helical" evidence="8">
    <location>
        <begin position="394"/>
        <end position="414"/>
    </location>
</feature>
<dbReference type="InterPro" id="IPR001248">
    <property type="entry name" value="Pur-cyt_permease"/>
</dbReference>
<comment type="similarity">
    <text evidence="2 7">Belongs to the purine-cytosine permease (2.A.39) family.</text>
</comment>
<accession>A0AA40F4P8</accession>
<evidence type="ECO:0000256" key="7">
    <source>
        <dbReference type="PIRNR" id="PIRNR002744"/>
    </source>
</evidence>
<comment type="subcellular location">
    <subcellularLocation>
        <location evidence="1">Membrane</location>
        <topology evidence="1">Multi-pass membrane protein</topology>
    </subcellularLocation>
</comment>
<feature type="transmembrane region" description="Helical" evidence="8">
    <location>
        <begin position="139"/>
        <end position="163"/>
    </location>
</feature>
<reference evidence="9" key="1">
    <citation type="submission" date="2023-06" db="EMBL/GenBank/DDBJ databases">
        <title>Genome-scale phylogeny and comparative genomics of the fungal order Sordariales.</title>
        <authorList>
            <consortium name="Lawrence Berkeley National Laboratory"/>
            <person name="Hensen N."/>
            <person name="Bonometti L."/>
            <person name="Westerberg I."/>
            <person name="Brannstrom I.O."/>
            <person name="Guillou S."/>
            <person name="Cros-Aarteil S."/>
            <person name="Calhoun S."/>
            <person name="Haridas S."/>
            <person name="Kuo A."/>
            <person name="Mondo S."/>
            <person name="Pangilinan J."/>
            <person name="Riley R."/>
            <person name="LaButti K."/>
            <person name="Andreopoulos B."/>
            <person name="Lipzen A."/>
            <person name="Chen C."/>
            <person name="Yanf M."/>
            <person name="Daum C."/>
            <person name="Ng V."/>
            <person name="Clum A."/>
            <person name="Steindorff A."/>
            <person name="Ohm R."/>
            <person name="Martin F."/>
            <person name="Silar P."/>
            <person name="Natvig D."/>
            <person name="Lalanne C."/>
            <person name="Gautier V."/>
            <person name="Ament-velasquez S.L."/>
            <person name="Kruys A."/>
            <person name="Hutchinson M.I."/>
            <person name="Powell A.J."/>
            <person name="Barry K."/>
            <person name="Miller A.N."/>
            <person name="Grigoriev I.V."/>
            <person name="Debuchy R."/>
            <person name="Gladieux P."/>
            <person name="Thoren M.H."/>
            <person name="Johannesson H."/>
        </authorList>
    </citation>
    <scope>NUCLEOTIDE SEQUENCE</scope>
    <source>
        <strain evidence="9">SMH3187-1</strain>
    </source>
</reference>
<proteinExistence type="inferred from homology"/>